<feature type="compositionally biased region" description="Basic and acidic residues" evidence="1">
    <location>
        <begin position="15"/>
        <end position="36"/>
    </location>
</feature>
<gene>
    <name evidence="3" type="ORF">SHERM_28309</name>
</gene>
<dbReference type="OrthoDB" id="408702at2759"/>
<proteinExistence type="predicted"/>
<feature type="region of interest" description="Disordered" evidence="1">
    <location>
        <begin position="71"/>
        <end position="156"/>
    </location>
</feature>
<feature type="domain" description="CMP/dCMP-type deaminase" evidence="2">
    <location>
        <begin position="250"/>
        <end position="372"/>
    </location>
</feature>
<accession>A0A9N7RJD4</accession>
<dbReference type="PROSITE" id="PS51747">
    <property type="entry name" value="CYT_DCMP_DEAMINASES_2"/>
    <property type="match status" value="1"/>
</dbReference>
<dbReference type="GO" id="GO:0052717">
    <property type="term" value="F:tRNA-specific adenosine-34 deaminase activity"/>
    <property type="evidence" value="ECO:0007669"/>
    <property type="project" value="UniProtKB-EC"/>
</dbReference>
<dbReference type="GO" id="GO:0002100">
    <property type="term" value="P:tRNA wobble adenosine to inosine editing"/>
    <property type="evidence" value="ECO:0007669"/>
    <property type="project" value="InterPro"/>
</dbReference>
<feature type="compositionally biased region" description="Basic and acidic residues" evidence="1">
    <location>
        <begin position="189"/>
        <end position="198"/>
    </location>
</feature>
<protein>
    <submittedName>
        <fullName evidence="3">tRNA(Adenine(34)) deaminase- chloroplastic</fullName>
    </submittedName>
</protein>
<dbReference type="GO" id="GO:0046872">
    <property type="term" value="F:metal ion binding"/>
    <property type="evidence" value="ECO:0007669"/>
    <property type="project" value="UniProtKB-KW"/>
</dbReference>
<feature type="region of interest" description="Disordered" evidence="1">
    <location>
        <begin position="1"/>
        <end position="50"/>
    </location>
</feature>
<dbReference type="PANTHER" id="PTHR11079:SF179">
    <property type="entry name" value="TRNA(ADENINE(34)) DEAMINASE, CHLOROPLASTIC"/>
    <property type="match status" value="1"/>
</dbReference>
<feature type="region of interest" description="Disordered" evidence="1">
    <location>
        <begin position="188"/>
        <end position="223"/>
    </location>
</feature>
<keyword evidence="4" id="KW-1185">Reference proteome</keyword>
<evidence type="ECO:0000259" key="2">
    <source>
        <dbReference type="PROSITE" id="PS51747"/>
    </source>
</evidence>
<sequence length="426" mass="47260">MHDLKQDGQPSESKGPSDEMWKEDEPSAQKLAKTEIQDNSSKPENAIVKRSGKSLWNIFADIVRLRWSPCLESHGSGQKTDGKSSPNQSTSSEAWFSGHEAEKNEGTSITQDLSSRRQEEKTHSLVGQSSSSSTTEGCLKNARINEPSSSSVLETSGIEVPEGSSAMVDSSISLPALSLRKFSSMRGGLETKEAKEENPSESGVNIEKQESSSVSEGEVQQKRLQRKDQIVKDRFDEWEEAYMLEAEQRKIDEMFMREALLEAKKAADKWEVPMGAVLVHNGKIIARGCNLVEEMRDSTAHAEIIRIREASNMLRTWRLSETTLYITLEPCAMCAGAIFQGRIDTVVRGAPNKLLGADGSWIRLFPVGEGGNRDLEAEQRKIDEMFMREALLEGKKAADNWEVPGGCASAQWKDNCSWVQSGRRDA</sequence>
<feature type="compositionally biased region" description="Basic and acidic residues" evidence="1">
    <location>
        <begin position="114"/>
        <end position="123"/>
    </location>
</feature>
<dbReference type="Gene3D" id="3.40.140.10">
    <property type="entry name" value="Cytidine Deaminase, domain 2"/>
    <property type="match status" value="1"/>
</dbReference>
<dbReference type="EMBL" id="CACSLK010027837">
    <property type="protein sequence ID" value="CAA0833035.1"/>
    <property type="molecule type" value="Genomic_DNA"/>
</dbReference>
<dbReference type="CDD" id="cd01285">
    <property type="entry name" value="nucleoside_deaminase"/>
    <property type="match status" value="1"/>
</dbReference>
<dbReference type="InterPro" id="IPR016193">
    <property type="entry name" value="Cytidine_deaminase-like"/>
</dbReference>
<dbReference type="SUPFAM" id="SSF53927">
    <property type="entry name" value="Cytidine deaminase-like"/>
    <property type="match status" value="1"/>
</dbReference>
<dbReference type="PANTHER" id="PTHR11079">
    <property type="entry name" value="CYTOSINE DEAMINASE FAMILY MEMBER"/>
    <property type="match status" value="1"/>
</dbReference>
<dbReference type="GO" id="GO:0009507">
    <property type="term" value="C:chloroplast"/>
    <property type="evidence" value="ECO:0007669"/>
    <property type="project" value="TreeGrafter"/>
</dbReference>
<comment type="caution">
    <text evidence="3">The sequence shown here is derived from an EMBL/GenBank/DDBJ whole genome shotgun (WGS) entry which is preliminary data.</text>
</comment>
<evidence type="ECO:0000313" key="3">
    <source>
        <dbReference type="EMBL" id="CAA0833035.1"/>
    </source>
</evidence>
<reference evidence="3" key="1">
    <citation type="submission" date="2019-12" db="EMBL/GenBank/DDBJ databases">
        <authorList>
            <person name="Scholes J."/>
        </authorList>
    </citation>
    <scope>NUCLEOTIDE SEQUENCE</scope>
</reference>
<name>A0A9N7RJD4_STRHE</name>
<dbReference type="Pfam" id="PF00383">
    <property type="entry name" value="dCMP_cyt_deam_1"/>
    <property type="match status" value="1"/>
</dbReference>
<evidence type="ECO:0000313" key="4">
    <source>
        <dbReference type="Proteomes" id="UP001153555"/>
    </source>
</evidence>
<evidence type="ECO:0000256" key="1">
    <source>
        <dbReference type="SAM" id="MobiDB-lite"/>
    </source>
</evidence>
<dbReference type="AlphaFoldDB" id="A0A9N7RJD4"/>
<dbReference type="Proteomes" id="UP001153555">
    <property type="component" value="Unassembled WGS sequence"/>
</dbReference>
<organism evidence="3 4">
    <name type="scientific">Striga hermonthica</name>
    <name type="common">Purple witchweed</name>
    <name type="synonym">Buchnera hermonthica</name>
    <dbReference type="NCBI Taxonomy" id="68872"/>
    <lineage>
        <taxon>Eukaryota</taxon>
        <taxon>Viridiplantae</taxon>
        <taxon>Streptophyta</taxon>
        <taxon>Embryophyta</taxon>
        <taxon>Tracheophyta</taxon>
        <taxon>Spermatophyta</taxon>
        <taxon>Magnoliopsida</taxon>
        <taxon>eudicotyledons</taxon>
        <taxon>Gunneridae</taxon>
        <taxon>Pentapetalae</taxon>
        <taxon>asterids</taxon>
        <taxon>lamiids</taxon>
        <taxon>Lamiales</taxon>
        <taxon>Orobanchaceae</taxon>
        <taxon>Buchnereae</taxon>
        <taxon>Striga</taxon>
    </lineage>
</organism>
<feature type="compositionally biased region" description="Polar residues" evidence="1">
    <location>
        <begin position="75"/>
        <end position="94"/>
    </location>
</feature>
<dbReference type="InterPro" id="IPR002125">
    <property type="entry name" value="CMP_dCMP_dom"/>
</dbReference>